<comment type="subcellular location">
    <subcellularLocation>
        <location evidence="1">Membrane</location>
        <topology evidence="1">Multi-pass membrane protein</topology>
    </subcellularLocation>
</comment>
<sequence>MNKPILVTAAILGLLAIILGAFGAHTLKELISIESLKTFDTGVRYQLYHALLLLFVGESSLIRPKVKKVIFYLVAFGVVLFSGSIYGLATNVLWSFNFEAIGFFTPIGGLLFILAWGLLIVNFLIINRKHN</sequence>
<dbReference type="Pfam" id="PF04241">
    <property type="entry name" value="DUF423"/>
    <property type="match status" value="1"/>
</dbReference>
<reference evidence="7 8" key="1">
    <citation type="submission" date="2019-07" db="EMBL/GenBank/DDBJ databases">
        <title>Seonamhaeicola sp. W255 draft genome.</title>
        <authorList>
            <person name="Zhang X.-Y."/>
            <person name="Zhang R."/>
            <person name="Zhong Y.-L."/>
            <person name="Du Z.-J."/>
        </authorList>
    </citation>
    <scope>NUCLEOTIDE SEQUENCE [LARGE SCALE GENOMIC DNA]</scope>
    <source>
        <strain evidence="7 8">W255</strain>
    </source>
</reference>
<keyword evidence="3 6" id="KW-0812">Transmembrane</keyword>
<dbReference type="Proteomes" id="UP000295814">
    <property type="component" value="Unassembled WGS sequence"/>
</dbReference>
<evidence type="ECO:0000313" key="7">
    <source>
        <dbReference type="EMBL" id="TWO33807.1"/>
    </source>
</evidence>
<dbReference type="GO" id="GO:0005886">
    <property type="term" value="C:plasma membrane"/>
    <property type="evidence" value="ECO:0007669"/>
    <property type="project" value="TreeGrafter"/>
</dbReference>
<evidence type="ECO:0000256" key="2">
    <source>
        <dbReference type="ARBA" id="ARBA00009694"/>
    </source>
</evidence>
<feature type="transmembrane region" description="Helical" evidence="6">
    <location>
        <begin position="47"/>
        <end position="62"/>
    </location>
</feature>
<evidence type="ECO:0000256" key="3">
    <source>
        <dbReference type="ARBA" id="ARBA00022692"/>
    </source>
</evidence>
<protein>
    <submittedName>
        <fullName evidence="7">DUF423 domain-containing protein</fullName>
    </submittedName>
</protein>
<accession>A0A562YG05</accession>
<dbReference type="OrthoDB" id="9802121at2"/>
<evidence type="ECO:0000256" key="1">
    <source>
        <dbReference type="ARBA" id="ARBA00004141"/>
    </source>
</evidence>
<keyword evidence="8" id="KW-1185">Reference proteome</keyword>
<comment type="similarity">
    <text evidence="2">Belongs to the UPF0382 family.</text>
</comment>
<dbReference type="AlphaFoldDB" id="A0A562YG05"/>
<evidence type="ECO:0000256" key="5">
    <source>
        <dbReference type="ARBA" id="ARBA00023136"/>
    </source>
</evidence>
<dbReference type="RefSeq" id="WP_133355869.1">
    <property type="nucleotide sequence ID" value="NZ_SMZJ02000002.1"/>
</dbReference>
<evidence type="ECO:0000256" key="4">
    <source>
        <dbReference type="ARBA" id="ARBA00022989"/>
    </source>
</evidence>
<organism evidence="7 8">
    <name type="scientific">Seonamhaeicola sediminis</name>
    <dbReference type="NCBI Taxonomy" id="2528206"/>
    <lineage>
        <taxon>Bacteria</taxon>
        <taxon>Pseudomonadati</taxon>
        <taxon>Bacteroidota</taxon>
        <taxon>Flavobacteriia</taxon>
        <taxon>Flavobacteriales</taxon>
        <taxon>Flavobacteriaceae</taxon>
    </lineage>
</organism>
<name>A0A562YG05_9FLAO</name>
<dbReference type="InterPro" id="IPR006696">
    <property type="entry name" value="DUF423"/>
</dbReference>
<feature type="transmembrane region" description="Helical" evidence="6">
    <location>
        <begin position="101"/>
        <end position="125"/>
    </location>
</feature>
<evidence type="ECO:0000313" key="8">
    <source>
        <dbReference type="Proteomes" id="UP000295814"/>
    </source>
</evidence>
<keyword evidence="4 6" id="KW-1133">Transmembrane helix</keyword>
<feature type="transmembrane region" description="Helical" evidence="6">
    <location>
        <begin position="69"/>
        <end position="89"/>
    </location>
</feature>
<gene>
    <name evidence="7" type="ORF">E1J38_003260</name>
</gene>
<dbReference type="PANTHER" id="PTHR43461:SF1">
    <property type="entry name" value="TRANSMEMBRANE PROTEIN 256"/>
    <property type="match status" value="1"/>
</dbReference>
<proteinExistence type="inferred from homology"/>
<dbReference type="EMBL" id="SMZJ02000002">
    <property type="protein sequence ID" value="TWO33807.1"/>
    <property type="molecule type" value="Genomic_DNA"/>
</dbReference>
<keyword evidence="5 6" id="KW-0472">Membrane</keyword>
<dbReference type="PANTHER" id="PTHR43461">
    <property type="entry name" value="TRANSMEMBRANE PROTEIN 256"/>
    <property type="match status" value="1"/>
</dbReference>
<evidence type="ECO:0000256" key="6">
    <source>
        <dbReference type="SAM" id="Phobius"/>
    </source>
</evidence>
<comment type="caution">
    <text evidence="7">The sequence shown here is derived from an EMBL/GenBank/DDBJ whole genome shotgun (WGS) entry which is preliminary data.</text>
</comment>